<dbReference type="Proteomes" id="UP000265520">
    <property type="component" value="Unassembled WGS sequence"/>
</dbReference>
<organism evidence="1 2">
    <name type="scientific">Trifolium medium</name>
    <dbReference type="NCBI Taxonomy" id="97028"/>
    <lineage>
        <taxon>Eukaryota</taxon>
        <taxon>Viridiplantae</taxon>
        <taxon>Streptophyta</taxon>
        <taxon>Embryophyta</taxon>
        <taxon>Tracheophyta</taxon>
        <taxon>Spermatophyta</taxon>
        <taxon>Magnoliopsida</taxon>
        <taxon>eudicotyledons</taxon>
        <taxon>Gunneridae</taxon>
        <taxon>Pentapetalae</taxon>
        <taxon>rosids</taxon>
        <taxon>fabids</taxon>
        <taxon>Fabales</taxon>
        <taxon>Fabaceae</taxon>
        <taxon>Papilionoideae</taxon>
        <taxon>50 kb inversion clade</taxon>
        <taxon>NPAAA clade</taxon>
        <taxon>Hologalegina</taxon>
        <taxon>IRL clade</taxon>
        <taxon>Trifolieae</taxon>
        <taxon>Trifolium</taxon>
    </lineage>
</organism>
<dbReference type="EMBL" id="LXQA011243850">
    <property type="protein sequence ID" value="MCI90410.1"/>
    <property type="molecule type" value="Genomic_DNA"/>
</dbReference>
<reference evidence="1 2" key="1">
    <citation type="journal article" date="2018" name="Front. Plant Sci.">
        <title>Red Clover (Trifolium pratense) and Zigzag Clover (T. medium) - A Picture of Genomic Similarities and Differences.</title>
        <authorList>
            <person name="Dluhosova J."/>
            <person name="Istvanek J."/>
            <person name="Nedelnik J."/>
            <person name="Repkova J."/>
        </authorList>
    </citation>
    <scope>NUCLEOTIDE SEQUENCE [LARGE SCALE GENOMIC DNA]</scope>
    <source>
        <strain evidence="2">cv. 10/8</strain>
        <tissue evidence="1">Leaf</tissue>
    </source>
</reference>
<evidence type="ECO:0000313" key="2">
    <source>
        <dbReference type="Proteomes" id="UP000265520"/>
    </source>
</evidence>
<keyword evidence="2" id="KW-1185">Reference proteome</keyword>
<protein>
    <submittedName>
        <fullName evidence="1">Uncharacterized protein</fullName>
    </submittedName>
</protein>
<feature type="non-terminal residue" evidence="1">
    <location>
        <position position="1"/>
    </location>
</feature>
<name>A0A392VVD9_9FABA</name>
<proteinExistence type="predicted"/>
<sequence length="62" mass="6936">EVDCSRLSSIVRSGRNLSNKLRELLDEGLLDQVFVESADIDVKRKTVIGKTGETLCVESRRT</sequence>
<accession>A0A392VVD9</accession>
<dbReference type="AlphaFoldDB" id="A0A392VVD9"/>
<evidence type="ECO:0000313" key="1">
    <source>
        <dbReference type="EMBL" id="MCI90410.1"/>
    </source>
</evidence>
<comment type="caution">
    <text evidence="1">The sequence shown here is derived from an EMBL/GenBank/DDBJ whole genome shotgun (WGS) entry which is preliminary data.</text>
</comment>